<sequence length="20" mass="2294">MFNYAIPLNYGFVGQHATHL</sequence>
<evidence type="ECO:0000313" key="1">
    <source>
        <dbReference type="EMBL" id="JAH46445.1"/>
    </source>
</evidence>
<organism evidence="1">
    <name type="scientific">Anguilla anguilla</name>
    <name type="common">European freshwater eel</name>
    <name type="synonym">Muraena anguilla</name>
    <dbReference type="NCBI Taxonomy" id="7936"/>
    <lineage>
        <taxon>Eukaryota</taxon>
        <taxon>Metazoa</taxon>
        <taxon>Chordata</taxon>
        <taxon>Craniata</taxon>
        <taxon>Vertebrata</taxon>
        <taxon>Euteleostomi</taxon>
        <taxon>Actinopterygii</taxon>
        <taxon>Neopterygii</taxon>
        <taxon>Teleostei</taxon>
        <taxon>Anguilliformes</taxon>
        <taxon>Anguillidae</taxon>
        <taxon>Anguilla</taxon>
    </lineage>
</organism>
<dbReference type="EMBL" id="GBXM01062132">
    <property type="protein sequence ID" value="JAH46445.1"/>
    <property type="molecule type" value="Transcribed_RNA"/>
</dbReference>
<reference evidence="1" key="1">
    <citation type="submission" date="2014-11" db="EMBL/GenBank/DDBJ databases">
        <authorList>
            <person name="Amaro Gonzalez C."/>
        </authorList>
    </citation>
    <scope>NUCLEOTIDE SEQUENCE</scope>
</reference>
<accession>A0A0E9T0K1</accession>
<proteinExistence type="predicted"/>
<name>A0A0E9T0K1_ANGAN</name>
<reference evidence="1" key="2">
    <citation type="journal article" date="2015" name="Fish Shellfish Immunol.">
        <title>Early steps in the European eel (Anguilla anguilla)-Vibrio vulnificus interaction in the gills: Role of the RtxA13 toxin.</title>
        <authorList>
            <person name="Callol A."/>
            <person name="Pajuelo D."/>
            <person name="Ebbesson L."/>
            <person name="Teles M."/>
            <person name="MacKenzie S."/>
            <person name="Amaro C."/>
        </authorList>
    </citation>
    <scope>NUCLEOTIDE SEQUENCE</scope>
</reference>
<dbReference type="AlphaFoldDB" id="A0A0E9T0K1"/>
<protein>
    <submittedName>
        <fullName evidence="1">Uncharacterized protein</fullName>
    </submittedName>
</protein>